<keyword evidence="2" id="KW-0812">Transmembrane</keyword>
<keyword evidence="1" id="KW-0488">Methylation</keyword>
<gene>
    <name evidence="3" type="ORF">ABUE30_15765</name>
</gene>
<evidence type="ECO:0000313" key="4">
    <source>
        <dbReference type="Proteomes" id="UP001629953"/>
    </source>
</evidence>
<dbReference type="EMBL" id="JBEQCT010000009">
    <property type="protein sequence ID" value="MFM2486489.1"/>
    <property type="molecule type" value="Genomic_DNA"/>
</dbReference>
<protein>
    <submittedName>
        <fullName evidence="3">Type IV pilin protein</fullName>
    </submittedName>
</protein>
<proteinExistence type="predicted"/>
<evidence type="ECO:0000313" key="3">
    <source>
        <dbReference type="EMBL" id="MFM2486489.1"/>
    </source>
</evidence>
<dbReference type="InterPro" id="IPR012902">
    <property type="entry name" value="N_methyl_site"/>
</dbReference>
<accession>A0ABW9GAT9</accession>
<evidence type="ECO:0000256" key="1">
    <source>
        <dbReference type="ARBA" id="ARBA00022481"/>
    </source>
</evidence>
<feature type="transmembrane region" description="Helical" evidence="2">
    <location>
        <begin position="12"/>
        <end position="33"/>
    </location>
</feature>
<evidence type="ECO:0000256" key="2">
    <source>
        <dbReference type="SAM" id="Phobius"/>
    </source>
</evidence>
<dbReference type="Gene3D" id="3.30.700.10">
    <property type="entry name" value="Glycoprotein, Type 4 Pilin"/>
    <property type="match status" value="1"/>
</dbReference>
<name>A0ABW9GAT9_9GAMM</name>
<dbReference type="RefSeq" id="WP_408624794.1">
    <property type="nucleotide sequence ID" value="NZ_JBEQCT010000009.1"/>
</dbReference>
<keyword evidence="2" id="KW-0472">Membrane</keyword>
<comment type="caution">
    <text evidence="3">The sequence shown here is derived from an EMBL/GenBank/DDBJ whole genome shotgun (WGS) entry which is preliminary data.</text>
</comment>
<dbReference type="PRINTS" id="PR00813">
    <property type="entry name" value="BCTERIALGSPG"/>
</dbReference>
<reference evidence="3 4" key="1">
    <citation type="journal article" date="2013" name="Int. J. Syst. Evol. Microbiol.">
        <title>Celerinatantimonas yamalensis sp. nov., a cold-adapted diazotrophic bacterium from a cold permafrost brine.</title>
        <authorList>
            <person name="Shcherbakova V."/>
            <person name="Chuvilskaya N."/>
            <person name="Rivkina E."/>
            <person name="Demidov N."/>
            <person name="Uchaeva V."/>
            <person name="Suetin S."/>
            <person name="Suzina N."/>
            <person name="Gilichinsky D."/>
        </authorList>
    </citation>
    <scope>NUCLEOTIDE SEQUENCE [LARGE SCALE GENOMIC DNA]</scope>
    <source>
        <strain evidence="3 4">C7</strain>
    </source>
</reference>
<dbReference type="SUPFAM" id="SSF54523">
    <property type="entry name" value="Pili subunits"/>
    <property type="match status" value="1"/>
</dbReference>
<dbReference type="NCBIfam" id="TIGR02532">
    <property type="entry name" value="IV_pilin_GFxxxE"/>
    <property type="match status" value="1"/>
</dbReference>
<dbReference type="PANTHER" id="PTHR30093">
    <property type="entry name" value="GENERAL SECRETION PATHWAY PROTEIN G"/>
    <property type="match status" value="1"/>
</dbReference>
<organism evidence="3 4">
    <name type="scientific">Celerinatantimonas yamalensis</name>
    <dbReference type="NCBI Taxonomy" id="559956"/>
    <lineage>
        <taxon>Bacteria</taxon>
        <taxon>Pseudomonadati</taxon>
        <taxon>Pseudomonadota</taxon>
        <taxon>Gammaproteobacteria</taxon>
        <taxon>Celerinatantimonadaceae</taxon>
        <taxon>Celerinatantimonas</taxon>
    </lineage>
</organism>
<sequence length="144" mass="16126">MVQSSQLSGWTLIELLIVMAISALLSTLAIPSYQHWLAVHRRQQAQIQLYEIQSAVEQFQLDEGQWPEKLTDLSKPAASVDGFEFSLQVSQSPALPPTIIAYPLSLQRQHDPDCIRIALLINRQCSVYHQDDSTSRCFATGNSS</sequence>
<dbReference type="InterPro" id="IPR045584">
    <property type="entry name" value="Pilin-like"/>
</dbReference>
<keyword evidence="2" id="KW-1133">Transmembrane helix</keyword>
<keyword evidence="4" id="KW-1185">Reference proteome</keyword>
<dbReference type="InterPro" id="IPR000983">
    <property type="entry name" value="Bac_GSPG_pilin"/>
</dbReference>
<dbReference type="PANTHER" id="PTHR30093:SF47">
    <property type="entry name" value="TYPE IV PILUS NON-CORE MINOR PILIN PILE"/>
    <property type="match status" value="1"/>
</dbReference>
<dbReference type="Proteomes" id="UP001629953">
    <property type="component" value="Unassembled WGS sequence"/>
</dbReference>